<evidence type="ECO:0000313" key="1">
    <source>
        <dbReference type="EMBL" id="MDR7667024.1"/>
    </source>
</evidence>
<organism evidence="1 2">
    <name type="scientific">Methanosarcina baikalica</name>
    <dbReference type="NCBI Taxonomy" id="3073890"/>
    <lineage>
        <taxon>Archaea</taxon>
        <taxon>Methanobacteriati</taxon>
        <taxon>Methanobacteriota</taxon>
        <taxon>Stenosarchaea group</taxon>
        <taxon>Methanomicrobia</taxon>
        <taxon>Methanosarcinales</taxon>
        <taxon>Methanosarcinaceae</taxon>
        <taxon>Methanosarcina</taxon>
    </lineage>
</organism>
<comment type="caution">
    <text evidence="1">The sequence shown here is derived from an EMBL/GenBank/DDBJ whole genome shotgun (WGS) entry which is preliminary data.</text>
</comment>
<name>A0ABU2D4W4_9EURY</name>
<protein>
    <submittedName>
        <fullName evidence="1">Uncharacterized protein</fullName>
    </submittedName>
</protein>
<gene>
    <name evidence="1" type="ORF">RG963_14790</name>
</gene>
<proteinExistence type="predicted"/>
<accession>A0ABU2D4W4</accession>
<dbReference type="RefSeq" id="WP_310577055.1">
    <property type="nucleotide sequence ID" value="NZ_JAVKPK010000084.1"/>
</dbReference>
<dbReference type="Proteomes" id="UP001246244">
    <property type="component" value="Unassembled WGS sequence"/>
</dbReference>
<evidence type="ECO:0000313" key="2">
    <source>
        <dbReference type="Proteomes" id="UP001246244"/>
    </source>
</evidence>
<keyword evidence="2" id="KW-1185">Reference proteome</keyword>
<sequence>MRVVAPTTRPTMTIEPIRAVPIAMPKVLGSAHKGSCLARPFRNYLGEDEIHYLGCYNSCTHTY</sequence>
<dbReference type="EMBL" id="JAVKPK010000084">
    <property type="protein sequence ID" value="MDR7667024.1"/>
    <property type="molecule type" value="Genomic_DNA"/>
</dbReference>
<reference evidence="2" key="1">
    <citation type="submission" date="2023-07" db="EMBL/GenBank/DDBJ databases">
        <title>Whole-genome sequencing of a new Methanosarcina sp. Z-7115.</title>
        <authorList>
            <person name="Zhilina T.N."/>
            <person name="Merkel A.Y."/>
        </authorList>
    </citation>
    <scope>NUCLEOTIDE SEQUENCE [LARGE SCALE GENOMIC DNA]</scope>
    <source>
        <strain evidence="2">Z-7115</strain>
    </source>
</reference>